<feature type="transmembrane region" description="Helical" evidence="2">
    <location>
        <begin position="12"/>
        <end position="33"/>
    </location>
</feature>
<dbReference type="PANTHER" id="PTHR13315">
    <property type="entry name" value="METALLO PHOSPHOESTERASE RELATED"/>
    <property type="match status" value="1"/>
</dbReference>
<dbReference type="PANTHER" id="PTHR13315:SF1">
    <property type="entry name" value="PROTEIN TED1"/>
    <property type="match status" value="1"/>
</dbReference>
<keyword evidence="4" id="KW-1185">Reference proteome</keyword>
<keyword evidence="1 2" id="KW-0472">Membrane</keyword>
<organism evidence="3 4">
    <name type="scientific">Lineolata rhizophorae</name>
    <dbReference type="NCBI Taxonomy" id="578093"/>
    <lineage>
        <taxon>Eukaryota</taxon>
        <taxon>Fungi</taxon>
        <taxon>Dikarya</taxon>
        <taxon>Ascomycota</taxon>
        <taxon>Pezizomycotina</taxon>
        <taxon>Dothideomycetes</taxon>
        <taxon>Dothideomycetes incertae sedis</taxon>
        <taxon>Lineolatales</taxon>
        <taxon>Lineolataceae</taxon>
        <taxon>Lineolata</taxon>
    </lineage>
</organism>
<evidence type="ECO:0000256" key="1">
    <source>
        <dbReference type="ARBA" id="ARBA00023136"/>
    </source>
</evidence>
<keyword evidence="2" id="KW-0812">Transmembrane</keyword>
<evidence type="ECO:0000256" key="2">
    <source>
        <dbReference type="SAM" id="Phobius"/>
    </source>
</evidence>
<accession>A0A6A6P3I1</accession>
<keyword evidence="2" id="KW-1133">Transmembrane helix</keyword>
<evidence type="ECO:0000313" key="3">
    <source>
        <dbReference type="EMBL" id="KAF2458308.1"/>
    </source>
</evidence>
<name>A0A6A6P3I1_9PEZI</name>
<dbReference type="GO" id="GO:0005783">
    <property type="term" value="C:endoplasmic reticulum"/>
    <property type="evidence" value="ECO:0007669"/>
    <property type="project" value="TreeGrafter"/>
</dbReference>
<sequence length="554" mass="61666">MRFGFPGFLPRVVRLLFPPCITATLYLYLYPLFHGCSFPRPARRAPDWCIEALNGSDSNGGPLCTASHALPTTAPFRLLSLGDPQLEGDTSLPNPTGPAFPSVPEAWDGILRSGSIRDALDAASHGARELVRSDVPRALYAARKRLDLLGNDYYLAHIYRTLHWWARPTHVTVLGDLLGSQWITDEEFERRGWRFWNRVFKGTRKVPDSAMAKGEDGKLRKEVLGQEKGWEDWLINIAGNHDVGYSGDLTKERVDRFERVFGPVNWNIKFELASNTSSVEAFAPDTQPESPELHLLVLNSMNLDGPTISPDHQSATYAFLNDAITRSRPVEDRTHLTILLTHIPLHKRAGVCVDAPFFSYHAGYNGGGVREQNHLSEGSSKGVLEGVFGLSGNPAAPAKGMGRNGVILTGHDHEGCDVWHHVRQEVYSENGVAPEWEALKWEEANKAGLVGWDGIPGVREVTVRSMMGSYGGHAGLLSAWFDECLGEKGEWRVEFEYCAVGVQHIWWAIHIVDVVLLGLLAVSLLIFLWKQLRSVFKGNSEERAKIPEVKRKVL</sequence>
<reference evidence="3" key="1">
    <citation type="journal article" date="2020" name="Stud. Mycol.">
        <title>101 Dothideomycetes genomes: a test case for predicting lifestyles and emergence of pathogens.</title>
        <authorList>
            <person name="Haridas S."/>
            <person name="Albert R."/>
            <person name="Binder M."/>
            <person name="Bloem J."/>
            <person name="Labutti K."/>
            <person name="Salamov A."/>
            <person name="Andreopoulos B."/>
            <person name="Baker S."/>
            <person name="Barry K."/>
            <person name="Bills G."/>
            <person name="Bluhm B."/>
            <person name="Cannon C."/>
            <person name="Castanera R."/>
            <person name="Culley D."/>
            <person name="Daum C."/>
            <person name="Ezra D."/>
            <person name="Gonzalez J."/>
            <person name="Henrissat B."/>
            <person name="Kuo A."/>
            <person name="Liang C."/>
            <person name="Lipzen A."/>
            <person name="Lutzoni F."/>
            <person name="Magnuson J."/>
            <person name="Mondo S."/>
            <person name="Nolan M."/>
            <person name="Ohm R."/>
            <person name="Pangilinan J."/>
            <person name="Park H.-J."/>
            <person name="Ramirez L."/>
            <person name="Alfaro M."/>
            <person name="Sun H."/>
            <person name="Tritt A."/>
            <person name="Yoshinaga Y."/>
            <person name="Zwiers L.-H."/>
            <person name="Turgeon B."/>
            <person name="Goodwin S."/>
            <person name="Spatafora J."/>
            <person name="Crous P."/>
            <person name="Grigoriev I."/>
        </authorList>
    </citation>
    <scope>NUCLEOTIDE SEQUENCE</scope>
    <source>
        <strain evidence="3">ATCC 16933</strain>
    </source>
</reference>
<dbReference type="OrthoDB" id="9984693at2759"/>
<dbReference type="InterPro" id="IPR029052">
    <property type="entry name" value="Metallo-depent_PP-like"/>
</dbReference>
<dbReference type="InterPro" id="IPR033308">
    <property type="entry name" value="PGAP5/Cdc1/Ted1"/>
</dbReference>
<dbReference type="GO" id="GO:0006506">
    <property type="term" value="P:GPI anchor biosynthetic process"/>
    <property type="evidence" value="ECO:0007669"/>
    <property type="project" value="InterPro"/>
</dbReference>
<evidence type="ECO:0008006" key="5">
    <source>
        <dbReference type="Google" id="ProtNLM"/>
    </source>
</evidence>
<gene>
    <name evidence="3" type="ORF">BDY21DRAFT_385386</name>
</gene>
<dbReference type="GO" id="GO:0016020">
    <property type="term" value="C:membrane"/>
    <property type="evidence" value="ECO:0007669"/>
    <property type="project" value="GOC"/>
</dbReference>
<dbReference type="AlphaFoldDB" id="A0A6A6P3I1"/>
<dbReference type="Proteomes" id="UP000799766">
    <property type="component" value="Unassembled WGS sequence"/>
</dbReference>
<dbReference type="SUPFAM" id="SSF56300">
    <property type="entry name" value="Metallo-dependent phosphatases"/>
    <property type="match status" value="1"/>
</dbReference>
<feature type="transmembrane region" description="Helical" evidence="2">
    <location>
        <begin position="505"/>
        <end position="529"/>
    </location>
</feature>
<protein>
    <recommendedName>
        <fullName evidence="5">Calcineurin-like phosphoesterase domain-containing protein</fullName>
    </recommendedName>
</protein>
<evidence type="ECO:0000313" key="4">
    <source>
        <dbReference type="Proteomes" id="UP000799766"/>
    </source>
</evidence>
<dbReference type="EMBL" id="MU001678">
    <property type="protein sequence ID" value="KAF2458308.1"/>
    <property type="molecule type" value="Genomic_DNA"/>
</dbReference>
<proteinExistence type="predicted"/>